<accession>A0A354M3A0</accession>
<evidence type="ECO:0000313" key="5">
    <source>
        <dbReference type="EMBL" id="HBJ08989.1"/>
    </source>
</evidence>
<dbReference type="InterPro" id="IPR015171">
    <property type="entry name" value="Cyc-maltodext_N"/>
</dbReference>
<evidence type="ECO:0000256" key="3">
    <source>
        <dbReference type="SAM" id="SignalP"/>
    </source>
</evidence>
<dbReference type="InterPro" id="IPR006047">
    <property type="entry name" value="GH13_cat_dom"/>
</dbReference>
<dbReference type="Gene3D" id="3.20.20.80">
    <property type="entry name" value="Glycosidases"/>
    <property type="match status" value="1"/>
</dbReference>
<organism evidence="5 6">
    <name type="scientific">Coprobacter fastidiosus</name>
    <dbReference type="NCBI Taxonomy" id="1099853"/>
    <lineage>
        <taxon>Bacteria</taxon>
        <taxon>Pseudomonadati</taxon>
        <taxon>Bacteroidota</taxon>
        <taxon>Bacteroidia</taxon>
        <taxon>Bacteroidales</taxon>
        <taxon>Barnesiellaceae</taxon>
        <taxon>Coprobacter</taxon>
    </lineage>
</organism>
<keyword evidence="2" id="KW-0326">Glycosidase</keyword>
<feature type="signal peptide" evidence="3">
    <location>
        <begin position="1"/>
        <end position="19"/>
    </location>
</feature>
<dbReference type="SUPFAM" id="SSF51445">
    <property type="entry name" value="(Trans)glycosidases"/>
    <property type="match status" value="1"/>
</dbReference>
<dbReference type="Gene3D" id="2.60.40.10">
    <property type="entry name" value="Immunoglobulins"/>
    <property type="match status" value="1"/>
</dbReference>
<dbReference type="PANTHER" id="PTHR10357">
    <property type="entry name" value="ALPHA-AMYLASE FAMILY MEMBER"/>
    <property type="match status" value="1"/>
</dbReference>
<evidence type="ECO:0000256" key="1">
    <source>
        <dbReference type="ARBA" id="ARBA00022801"/>
    </source>
</evidence>
<keyword evidence="3" id="KW-0732">Signal</keyword>
<dbReference type="GO" id="GO:0005975">
    <property type="term" value="P:carbohydrate metabolic process"/>
    <property type="evidence" value="ECO:0007669"/>
    <property type="project" value="InterPro"/>
</dbReference>
<evidence type="ECO:0000313" key="6">
    <source>
        <dbReference type="Proteomes" id="UP000262954"/>
    </source>
</evidence>
<dbReference type="InterPro" id="IPR017853">
    <property type="entry name" value="GH"/>
</dbReference>
<reference evidence="5 6" key="1">
    <citation type="journal article" date="2018" name="Nat. Biotechnol.">
        <title>A standardized bacterial taxonomy based on genome phylogeny substantially revises the tree of life.</title>
        <authorList>
            <person name="Parks D.H."/>
            <person name="Chuvochina M."/>
            <person name="Waite D.W."/>
            <person name="Rinke C."/>
            <person name="Skarshewski A."/>
            <person name="Chaumeil P.A."/>
            <person name="Hugenholtz P."/>
        </authorList>
    </citation>
    <scope>NUCLEOTIDE SEQUENCE [LARGE SCALE GENOMIC DNA]</scope>
    <source>
        <strain evidence="5">UBA11482</strain>
    </source>
</reference>
<dbReference type="InterPro" id="IPR013783">
    <property type="entry name" value="Ig-like_fold"/>
</dbReference>
<feature type="chain" id="PRO_5016989795" evidence="3">
    <location>
        <begin position="20"/>
        <end position="616"/>
    </location>
</feature>
<dbReference type="InterPro" id="IPR013780">
    <property type="entry name" value="Glyco_hydro_b"/>
</dbReference>
<name>A0A354M3A0_9BACT</name>
<dbReference type="CDD" id="cd11340">
    <property type="entry name" value="AmyAc_bac_CMD_like_3"/>
    <property type="match status" value="1"/>
</dbReference>
<dbReference type="Pfam" id="PF10438">
    <property type="entry name" value="Cyc-maltodext_C"/>
    <property type="match status" value="1"/>
</dbReference>
<dbReference type="RefSeq" id="WP_022390186.1">
    <property type="nucleotide sequence ID" value="NZ_AP028032.1"/>
</dbReference>
<gene>
    <name evidence="5" type="ORF">DDY73_08270</name>
</gene>
<sequence length="616" mass="71350">MRKLISFCLFFFCIAGLQAAINIKRIDPAFWWCGMKNKELQIMVYGDKIGDAKASLKYPGVTLEKTVRLDSPNYLFLYLNISDNAKPGKMTIRFDQGKEHTSRTFELLQRNGPDRDYTGFDASDVLYLIMPDRFADGDPKTNVIPSMRFPAPVNRNDPNARHGGDLQGIEQHLDYIQNLGVTAIWLNPVLENDMPGGSYHGYATTDYYKVDPRFGTNEYYKGLIEKCHERNMKVVMDMIFNHCGSEHIWFLDRPSKDWFNFPDGYVQTSYRLTPHFDPYVSTYDKNIMDMGWFVESMPDLNQHNPHLMKYLTQNSIWWIEYSGIDGIRMDTHPYVFFDSMAEWCKEIQNEYPDFNIVGECWYNTEAGSAYWQENSILDKTRNSHLKTVMDFPLQGIVREAFMSQTDSWTGLNKIYDRLALDFMYSDPMAVLTFLDNHDTDRFLSEEPDNLGFFKQAIAFLLTTRGIPQIYYGTEILMHGNKKESDGLVRLDFPGGFPGDKVNDFIAADRTPLQNEAFDFIQKILKWRKGNEVISKGNMTHFMPTNGIYLYQRKFKDKRIIVIMNGNDTAKSIDMSRYKEILKPGEGGIDIISGEPFICSPRMEFAPRALYIIDMTP</sequence>
<keyword evidence="1" id="KW-0378">Hydrolase</keyword>
<dbReference type="SMART" id="SM00642">
    <property type="entry name" value="Aamy"/>
    <property type="match status" value="1"/>
</dbReference>
<dbReference type="Pfam" id="PF00128">
    <property type="entry name" value="Alpha-amylase"/>
    <property type="match status" value="1"/>
</dbReference>
<feature type="domain" description="Glycosyl hydrolase family 13 catalytic" evidence="4">
    <location>
        <begin position="128"/>
        <end position="527"/>
    </location>
</feature>
<dbReference type="SUPFAM" id="SSF51011">
    <property type="entry name" value="Glycosyl hydrolase domain"/>
    <property type="match status" value="1"/>
</dbReference>
<dbReference type="GO" id="GO:0016798">
    <property type="term" value="F:hydrolase activity, acting on glycosyl bonds"/>
    <property type="evidence" value="ECO:0007669"/>
    <property type="project" value="UniProtKB-KW"/>
</dbReference>
<protein>
    <submittedName>
        <fullName evidence="5">Alpha-amylase</fullName>
    </submittedName>
</protein>
<dbReference type="Proteomes" id="UP000262954">
    <property type="component" value="Unassembled WGS sequence"/>
</dbReference>
<comment type="caution">
    <text evidence="5">The sequence shown here is derived from an EMBL/GenBank/DDBJ whole genome shotgun (WGS) entry which is preliminary data.</text>
</comment>
<dbReference type="Pfam" id="PF09087">
    <property type="entry name" value="Cyc-maltodext_N"/>
    <property type="match status" value="1"/>
</dbReference>
<proteinExistence type="predicted"/>
<dbReference type="Gene3D" id="2.60.40.1180">
    <property type="entry name" value="Golgi alpha-mannosidase II"/>
    <property type="match status" value="1"/>
</dbReference>
<dbReference type="AlphaFoldDB" id="A0A354M3A0"/>
<evidence type="ECO:0000259" key="4">
    <source>
        <dbReference type="SMART" id="SM00642"/>
    </source>
</evidence>
<dbReference type="InterPro" id="IPR014756">
    <property type="entry name" value="Ig_E-set"/>
</dbReference>
<dbReference type="PANTHER" id="PTHR10357:SF210">
    <property type="entry name" value="MALTODEXTRIN GLUCOSIDASE"/>
    <property type="match status" value="1"/>
</dbReference>
<dbReference type="SUPFAM" id="SSF81296">
    <property type="entry name" value="E set domains"/>
    <property type="match status" value="1"/>
</dbReference>
<dbReference type="EMBL" id="DNWC01000105">
    <property type="protein sequence ID" value="HBJ08989.1"/>
    <property type="molecule type" value="Genomic_DNA"/>
</dbReference>
<dbReference type="GeneID" id="92928361"/>
<dbReference type="InterPro" id="IPR019492">
    <property type="entry name" value="Cyclo-malto-dextrinase_C"/>
</dbReference>
<evidence type="ECO:0000256" key="2">
    <source>
        <dbReference type="ARBA" id="ARBA00023295"/>
    </source>
</evidence>